<dbReference type="AlphaFoldDB" id="A0A5C6FXC1"/>
<gene>
    <name evidence="2" type="ORF">ED733_000199</name>
</gene>
<dbReference type="Proteomes" id="UP000317257">
    <property type="component" value="Unassembled WGS sequence"/>
</dbReference>
<evidence type="ECO:0000256" key="1">
    <source>
        <dbReference type="SAM" id="MobiDB-lite"/>
    </source>
</evidence>
<sequence length="624" mass="69903">MSSSSDPSTTTNTSVDSERHQTQDDNVIPSPEKIAPIYHRSSKLWQGLATKASSMSLVRDAVNLAIISDGLPAIPDNLQGMTELHGLGNWKLKSTGCIMPYRSRTEAKRQWKVTRRKPTLCCISSHSSFDHSDSESNGIACLFFGWAYILCMALLERQKIPAFYSNISSQALGTKDKDELEHGLVIDLGNASDEEYRWWVSLLTPGQGWRSGFPDQPIWSVAYTGNMRFRLVRDETAPALSSPCKPPSGKQAVEFLARFASRYNLESQSSLALAMALTLPLHNDTSSMVQLPKPRLIISPLLPQAQCAISQDYCRLDRYMTLSSNPLFLSSSLWSVFWEPGVECNLVSPWYDPILATIKPLIDRGDLETLGHVLALRRPSIAPLWYGVTACGNTKSISAIIPYLRTGFSGIPSRPMPEVAAWTGCPQSFMDLTGTGAYVQGGNQVSREDVWRLRHELWDVEPDGAPFQTFPICPWPPFGYISDEELEVPVRAHINCSRHLWEYAGWTWLLHGTERHFDPVDDLKSWDLLESEPQPILSESPTPPVYHPDHQASESAVGGIFRWSTTEMEMSGKSIFEHCWVDALHGLGMHDDEPYGHSDNVRRQSDIALQRVKDWVMTVCDTSF</sequence>
<dbReference type="EMBL" id="SBHS01000117">
    <property type="protein sequence ID" value="TWU70395.1"/>
    <property type="molecule type" value="Genomic_DNA"/>
</dbReference>
<name>A0A5C6FXC1_METRR</name>
<protein>
    <recommendedName>
        <fullName evidence="4">Immunoglobulin variable region used by the ITC63B heavy chain</fullName>
    </recommendedName>
</protein>
<evidence type="ECO:0000313" key="2">
    <source>
        <dbReference type="EMBL" id="TWU70395.1"/>
    </source>
</evidence>
<reference evidence="3" key="1">
    <citation type="submission" date="2018-12" db="EMBL/GenBank/DDBJ databases">
        <title>The complete genome of Metarhizium rileyi, a key fungal pathogen of Lepidoptera.</title>
        <authorList>
            <person name="Binneck E."/>
            <person name="Lastra C.C.L."/>
            <person name="Sosa-Gomez D.R."/>
        </authorList>
    </citation>
    <scope>NUCLEOTIDE SEQUENCE [LARGE SCALE GENOMIC DNA]</scope>
    <source>
        <strain evidence="3">Cep018-CH2</strain>
    </source>
</reference>
<feature type="region of interest" description="Disordered" evidence="1">
    <location>
        <begin position="1"/>
        <end position="31"/>
    </location>
</feature>
<evidence type="ECO:0000313" key="3">
    <source>
        <dbReference type="Proteomes" id="UP000317257"/>
    </source>
</evidence>
<accession>A0A5C6FXC1</accession>
<evidence type="ECO:0008006" key="4">
    <source>
        <dbReference type="Google" id="ProtNLM"/>
    </source>
</evidence>
<comment type="caution">
    <text evidence="2">The sequence shown here is derived from an EMBL/GenBank/DDBJ whole genome shotgun (WGS) entry which is preliminary data.</text>
</comment>
<proteinExistence type="predicted"/>
<feature type="compositionally biased region" description="Low complexity" evidence="1">
    <location>
        <begin position="1"/>
        <end position="15"/>
    </location>
</feature>
<organism evidence="2 3">
    <name type="scientific">Metarhizium rileyi (strain RCEF 4871)</name>
    <name type="common">Nomuraea rileyi</name>
    <dbReference type="NCBI Taxonomy" id="1649241"/>
    <lineage>
        <taxon>Eukaryota</taxon>
        <taxon>Fungi</taxon>
        <taxon>Dikarya</taxon>
        <taxon>Ascomycota</taxon>
        <taxon>Pezizomycotina</taxon>
        <taxon>Sordariomycetes</taxon>
        <taxon>Hypocreomycetidae</taxon>
        <taxon>Hypocreales</taxon>
        <taxon>Clavicipitaceae</taxon>
        <taxon>Metarhizium</taxon>
    </lineage>
</organism>